<evidence type="ECO:0000256" key="7">
    <source>
        <dbReference type="ARBA" id="ARBA00023125"/>
    </source>
</evidence>
<dbReference type="Pfam" id="PF01713">
    <property type="entry name" value="Smr"/>
    <property type="match status" value="1"/>
</dbReference>
<keyword evidence="1 8" id="KW-0540">Nuclease</keyword>
<dbReference type="SUPFAM" id="SSF52540">
    <property type="entry name" value="P-loop containing nucleoside triphosphate hydrolases"/>
    <property type="match status" value="1"/>
</dbReference>
<evidence type="ECO:0000256" key="3">
    <source>
        <dbReference type="ARBA" id="ARBA00022741"/>
    </source>
</evidence>
<dbReference type="InterPro" id="IPR036063">
    <property type="entry name" value="Smr_dom_sf"/>
</dbReference>
<dbReference type="GO" id="GO:0016887">
    <property type="term" value="F:ATP hydrolysis activity"/>
    <property type="evidence" value="ECO:0007669"/>
    <property type="project" value="InterPro"/>
</dbReference>
<accession>A0A839K4H4</accession>
<feature type="domain" description="Smr" evidence="11">
    <location>
        <begin position="718"/>
        <end position="793"/>
    </location>
</feature>
<gene>
    <name evidence="8" type="primary">mutS2</name>
    <name evidence="8" type="synonym">rqcU</name>
    <name evidence="12" type="ORF">H0486_16600</name>
</gene>
<organism evidence="12 13">
    <name type="scientific">Variimorphobacter saccharofermentans</name>
    <dbReference type="NCBI Taxonomy" id="2755051"/>
    <lineage>
        <taxon>Bacteria</taxon>
        <taxon>Bacillati</taxon>
        <taxon>Bacillota</taxon>
        <taxon>Clostridia</taxon>
        <taxon>Lachnospirales</taxon>
        <taxon>Lachnospiraceae</taxon>
        <taxon>Variimorphobacter</taxon>
    </lineage>
</organism>
<dbReference type="Pfam" id="PF20297">
    <property type="entry name" value="MSSS"/>
    <property type="match status" value="1"/>
</dbReference>
<dbReference type="HAMAP" id="MF_00092">
    <property type="entry name" value="MutS2"/>
    <property type="match status" value="1"/>
</dbReference>
<keyword evidence="3 8" id="KW-0547">Nucleotide-binding</keyword>
<protein>
    <recommendedName>
        <fullName evidence="8">Endonuclease MutS2</fullName>
        <ecNumber evidence="8">3.1.-.-</ecNumber>
    </recommendedName>
    <alternativeName>
        <fullName evidence="8">Ribosome-associated protein quality control-upstream factor</fullName>
        <shortName evidence="8">RQC-upstream factor</shortName>
        <shortName evidence="8">RqcU</shortName>
        <ecNumber evidence="8">3.6.4.-</ecNumber>
    </alternativeName>
</protein>
<evidence type="ECO:0000256" key="2">
    <source>
        <dbReference type="ARBA" id="ARBA00022730"/>
    </source>
</evidence>
<comment type="similarity">
    <text evidence="8">Belongs to the DNA mismatch repair MutS family. MutS2 subfamily.</text>
</comment>
<keyword evidence="8 12" id="KW-0255">Endonuclease</keyword>
<dbReference type="GO" id="GO:0006298">
    <property type="term" value="P:mismatch repair"/>
    <property type="evidence" value="ECO:0007669"/>
    <property type="project" value="InterPro"/>
</dbReference>
<feature type="region of interest" description="Disordered" evidence="10">
    <location>
        <begin position="617"/>
        <end position="639"/>
    </location>
</feature>
<dbReference type="AlphaFoldDB" id="A0A839K4H4"/>
<dbReference type="InterPro" id="IPR036187">
    <property type="entry name" value="DNA_mismatch_repair_MutS_sf"/>
</dbReference>
<dbReference type="NCBIfam" id="TIGR01069">
    <property type="entry name" value="mutS2"/>
    <property type="match status" value="1"/>
</dbReference>
<dbReference type="CDD" id="cd03280">
    <property type="entry name" value="ABC_MutS2"/>
    <property type="match status" value="1"/>
</dbReference>
<comment type="function">
    <text evidence="8">Endonuclease that is involved in the suppression of homologous recombination and thus may have a key role in the control of bacterial genetic diversity.</text>
</comment>
<dbReference type="PROSITE" id="PS00486">
    <property type="entry name" value="DNA_MISMATCH_REPAIR_2"/>
    <property type="match status" value="1"/>
</dbReference>
<dbReference type="EC" id="3.6.4.-" evidence="8"/>
<keyword evidence="4 8" id="KW-0378">Hydrolase</keyword>
<dbReference type="InterPro" id="IPR045076">
    <property type="entry name" value="MutS"/>
</dbReference>
<reference evidence="12 13" key="1">
    <citation type="submission" date="2020-07" db="EMBL/GenBank/DDBJ databases">
        <title>Characterization and genome sequencing of isolate MD1, a novel member within the family Lachnospiraceae.</title>
        <authorList>
            <person name="Rettenmaier R."/>
            <person name="Di Bello L."/>
            <person name="Zinser C."/>
            <person name="Scheitz K."/>
            <person name="Liebl W."/>
            <person name="Zverlov V."/>
        </authorList>
    </citation>
    <scope>NUCLEOTIDE SEQUENCE [LARGE SCALE GENOMIC DNA]</scope>
    <source>
        <strain evidence="12 13">MD1</strain>
    </source>
</reference>
<feature type="binding site" evidence="8">
    <location>
        <begin position="335"/>
        <end position="342"/>
    </location>
    <ligand>
        <name>ATP</name>
        <dbReference type="ChEBI" id="CHEBI:30616"/>
    </ligand>
</feature>
<keyword evidence="13" id="KW-1185">Reference proteome</keyword>
<name>A0A839K4H4_9FIRM</name>
<dbReference type="FunFam" id="3.40.50.300:FF:000830">
    <property type="entry name" value="Endonuclease MutS2"/>
    <property type="match status" value="1"/>
</dbReference>
<dbReference type="EMBL" id="JACEGA010000001">
    <property type="protein sequence ID" value="MBB2184500.1"/>
    <property type="molecule type" value="Genomic_DNA"/>
</dbReference>
<dbReference type="SMART" id="SM00463">
    <property type="entry name" value="SMR"/>
    <property type="match status" value="1"/>
</dbReference>
<dbReference type="InterPro" id="IPR002625">
    <property type="entry name" value="Smr_dom"/>
</dbReference>
<dbReference type="InterPro" id="IPR007696">
    <property type="entry name" value="DNA_mismatch_repair_MutS_core"/>
</dbReference>
<dbReference type="SUPFAM" id="SSF160443">
    <property type="entry name" value="SMR domain-like"/>
    <property type="match status" value="1"/>
</dbReference>
<keyword evidence="5 8" id="KW-0067">ATP-binding</keyword>
<dbReference type="GO" id="GO:0030983">
    <property type="term" value="F:mismatched DNA binding"/>
    <property type="evidence" value="ECO:0007669"/>
    <property type="project" value="InterPro"/>
</dbReference>
<evidence type="ECO:0000256" key="9">
    <source>
        <dbReference type="SAM" id="Coils"/>
    </source>
</evidence>
<evidence type="ECO:0000256" key="5">
    <source>
        <dbReference type="ARBA" id="ARBA00022840"/>
    </source>
</evidence>
<keyword evidence="2 8" id="KW-0699">rRNA-binding</keyword>
<comment type="subunit">
    <text evidence="8">Homodimer. Binds to stalled ribosomes, contacting rRNA.</text>
</comment>
<dbReference type="PANTHER" id="PTHR48466">
    <property type="entry name" value="OS10G0509000 PROTEIN-RELATED"/>
    <property type="match status" value="1"/>
</dbReference>
<dbReference type="GO" id="GO:0140664">
    <property type="term" value="F:ATP-dependent DNA damage sensor activity"/>
    <property type="evidence" value="ECO:0007669"/>
    <property type="project" value="InterPro"/>
</dbReference>
<dbReference type="PROSITE" id="PS50828">
    <property type="entry name" value="SMR"/>
    <property type="match status" value="1"/>
</dbReference>
<dbReference type="PANTHER" id="PTHR48466:SF2">
    <property type="entry name" value="OS10G0509000 PROTEIN"/>
    <property type="match status" value="1"/>
</dbReference>
<dbReference type="Pfam" id="PF00488">
    <property type="entry name" value="MutS_V"/>
    <property type="match status" value="1"/>
</dbReference>
<evidence type="ECO:0000313" key="12">
    <source>
        <dbReference type="EMBL" id="MBB2184500.1"/>
    </source>
</evidence>
<comment type="caution">
    <text evidence="12">The sequence shown here is derived from an EMBL/GenBank/DDBJ whole genome shotgun (WGS) entry which is preliminary data.</text>
</comment>
<evidence type="ECO:0000256" key="10">
    <source>
        <dbReference type="SAM" id="MobiDB-lite"/>
    </source>
</evidence>
<evidence type="ECO:0000256" key="6">
    <source>
        <dbReference type="ARBA" id="ARBA00022884"/>
    </source>
</evidence>
<feature type="coiled-coil region" evidence="9">
    <location>
        <begin position="230"/>
        <end position="265"/>
    </location>
</feature>
<sequence length="793" mass="87978">MNEKALRTLEFHKIIDKLVTLAGTVHGKELCAKLLPNENLATIQQLQKETTDALSRILRRGSVSFNGIHDIRPSIMRLKVGSALGAVELLHISSDLDATLRLKAYGGYTGKDNEEQTEDSLTEYFVNLEPLTPLNNEIKRCIISEEEIADDASPALKTVRRSIRNTNDRIHSELSSILNSSRTLLQEAIITMRNGRYCLPVRAEYKNQFPGMIHDQSSTGSTLFVEPMAIVRLNNELKELSIKEQEEIEKVLADLSNQAAEYAESLEYNFATLSQLDFIFARASLSKLMKGSEPKFNQDGILNIKKGRHPLIDAKKVVPIDIMLGRDFNMLIITGPNTGGKTVSLKTVGLLTLMGQAGLHIPAFDGSELAVFREVFADIGDEQSIEQSLSTFSSHMTNIVKILESADENSLVLFDELGAGTDPTEGAALAMSILSHLHKRRIRTMATTHYSELKVYALSTEGVSNACCEFNVETLRPTYRLLIGIPGKSNAFAISSKLGLPDYIIQDAKDLIGKQEKSFEDLISDLEASRITIEKEQEEISRYKEEIEQLKKNLTRKNESIEANRDRLLKEAKEQAAKILQEAKEYADQSIRRYNKWLQDGGNIKDMEAERSSLRERLSGNDITNTKSKQKSKKSATSAKDLRIGSSVNVISLGLKGTVSTLPNAKGDLFVQMGILRSQVNISDIELIEDEDIVAPGYSKTQSGKIKLSKSASIHPEINLIGKTVDEALPELDKYLDDAYLAHLPQVTVIHGRGTGALKNAIHAHLKKLKYVKTFRVGGFGEGDHGVTIVEFK</sequence>
<dbReference type="GO" id="GO:0005524">
    <property type="term" value="F:ATP binding"/>
    <property type="evidence" value="ECO:0007669"/>
    <property type="project" value="UniProtKB-UniRule"/>
</dbReference>
<keyword evidence="9" id="KW-0175">Coiled coil</keyword>
<dbReference type="PIRSF" id="PIRSF005814">
    <property type="entry name" value="MutS_YshD"/>
    <property type="match status" value="1"/>
</dbReference>
<dbReference type="GO" id="GO:0045910">
    <property type="term" value="P:negative regulation of DNA recombination"/>
    <property type="evidence" value="ECO:0007669"/>
    <property type="project" value="InterPro"/>
</dbReference>
<dbReference type="InterPro" id="IPR046893">
    <property type="entry name" value="MSSS"/>
</dbReference>
<dbReference type="Proteomes" id="UP000574276">
    <property type="component" value="Unassembled WGS sequence"/>
</dbReference>
<evidence type="ECO:0000256" key="4">
    <source>
        <dbReference type="ARBA" id="ARBA00022801"/>
    </source>
</evidence>
<dbReference type="InterPro" id="IPR005747">
    <property type="entry name" value="MutS2"/>
</dbReference>
<dbReference type="GO" id="GO:0004519">
    <property type="term" value="F:endonuclease activity"/>
    <property type="evidence" value="ECO:0007669"/>
    <property type="project" value="UniProtKB-UniRule"/>
</dbReference>
<evidence type="ECO:0000256" key="1">
    <source>
        <dbReference type="ARBA" id="ARBA00022722"/>
    </source>
</evidence>
<dbReference type="SMART" id="SM00534">
    <property type="entry name" value="MUTSac"/>
    <property type="match status" value="1"/>
</dbReference>
<dbReference type="GO" id="GO:0019843">
    <property type="term" value="F:rRNA binding"/>
    <property type="evidence" value="ECO:0007669"/>
    <property type="project" value="UniProtKB-UniRule"/>
</dbReference>
<dbReference type="InterPro" id="IPR027417">
    <property type="entry name" value="P-loop_NTPase"/>
</dbReference>
<evidence type="ECO:0000256" key="8">
    <source>
        <dbReference type="HAMAP-Rule" id="MF_00092"/>
    </source>
</evidence>
<dbReference type="EC" id="3.1.-.-" evidence="8"/>
<keyword evidence="7 8" id="KW-0238">DNA-binding</keyword>
<evidence type="ECO:0000259" key="11">
    <source>
        <dbReference type="PROSITE" id="PS50828"/>
    </source>
</evidence>
<dbReference type="GO" id="GO:0043023">
    <property type="term" value="F:ribosomal large subunit binding"/>
    <property type="evidence" value="ECO:0007669"/>
    <property type="project" value="UniProtKB-UniRule"/>
</dbReference>
<keyword evidence="6 8" id="KW-0694">RNA-binding</keyword>
<comment type="function">
    <text evidence="8">Acts as a ribosome collision sensor, splitting the ribosome into its 2 subunits. Detects stalled/collided 70S ribosomes which it binds and splits by an ATP-hydrolysis driven conformational change. Acts upstream of the ribosome quality control system (RQC), a ribosome-associated complex that mediates the extraction of incompletely synthesized nascent chains from stalled ribosomes and their subsequent degradation. Probably generates substrates for RQC.</text>
</comment>
<proteinExistence type="inferred from homology"/>
<feature type="coiled-coil region" evidence="9">
    <location>
        <begin position="519"/>
        <end position="589"/>
    </location>
</feature>
<dbReference type="InterPro" id="IPR000432">
    <property type="entry name" value="DNA_mismatch_repair_MutS_C"/>
</dbReference>
<evidence type="ECO:0000313" key="13">
    <source>
        <dbReference type="Proteomes" id="UP000574276"/>
    </source>
</evidence>
<dbReference type="GO" id="GO:0072344">
    <property type="term" value="P:rescue of stalled ribosome"/>
    <property type="evidence" value="ECO:0007669"/>
    <property type="project" value="UniProtKB-UniRule"/>
</dbReference>
<dbReference type="SUPFAM" id="SSF48334">
    <property type="entry name" value="DNA repair protein MutS, domain III"/>
    <property type="match status" value="1"/>
</dbReference>
<dbReference type="Gene3D" id="3.40.50.300">
    <property type="entry name" value="P-loop containing nucleotide triphosphate hydrolases"/>
    <property type="match status" value="1"/>
</dbReference>
<dbReference type="RefSeq" id="WP_228354067.1">
    <property type="nucleotide sequence ID" value="NZ_JACEGA010000001.1"/>
</dbReference>
<dbReference type="SMART" id="SM00533">
    <property type="entry name" value="MUTSd"/>
    <property type="match status" value="1"/>
</dbReference>
<dbReference type="Gene3D" id="3.30.1370.110">
    <property type="match status" value="1"/>
</dbReference>